<evidence type="ECO:0000256" key="2">
    <source>
        <dbReference type="ARBA" id="ARBA00009045"/>
    </source>
</evidence>
<dbReference type="EMBL" id="RCHS01000148">
    <property type="protein sequence ID" value="RMX60454.1"/>
    <property type="molecule type" value="Genomic_DNA"/>
</dbReference>
<comment type="subcellular location">
    <subcellularLocation>
        <location evidence="1">Endoplasmic reticulum membrane</location>
        <topology evidence="1">Multi-pass membrane protein</topology>
    </subcellularLocation>
</comment>
<dbReference type="Pfam" id="PF01694">
    <property type="entry name" value="Rhomboid"/>
    <property type="match status" value="1"/>
</dbReference>
<evidence type="ECO:0000256" key="3">
    <source>
        <dbReference type="ARBA" id="ARBA00022692"/>
    </source>
</evidence>
<name>A0A3M6V403_POCDA</name>
<sequence length="487" mass="54293">MESMEREPLLGVKKSGRQTHNRYPYSRSSISDDFNETSVYSYCGNNYNIPRPDRRHAYSDTTSTSNEEPPAARKIHRPYFICLVTIANVALLMYICIAGGVETIAFKPERQNISVDRFGYIGSNDSVHKQDIFRYHGVNWFIGPNSSFLVQTGAKFGPCMKKLEVVEERIKNISEKEADYVCCSFHEECGMVKNSSCQPGIIIDTGNCTSPNSHYCRHGVTLRPCCLGLYSQCEVISEQYCLYMGGHWHQNQTLCSQVNCLDGICGMSGVKNETGGKQWYRLITAIFLHLGVIHLIANLSFQIPVGILIEREIGSIRIGLIYLISGIGGNLFCGLFDPLTPQAGASGALFGILALVIVKMVQFGREVKRPCVEALMVLVVVMISFALGTLPYIGNFVHIGGFVFGIFASLVFLPRSNFRRFQTMALYTCFKGVFALLLAALAIVFCIFFAFDKKSKFCSWCQYLDCVPYTEHFCPNMNSDGYANTGG</sequence>
<keyword evidence="4" id="KW-0256">Endoplasmic reticulum</keyword>
<evidence type="ECO:0000256" key="8">
    <source>
        <dbReference type="SAM" id="Phobius"/>
    </source>
</evidence>
<comment type="similarity">
    <text evidence="2">Belongs to the peptidase S54 family.</text>
</comment>
<protein>
    <recommendedName>
        <fullName evidence="9">Peptidase S54 rhomboid domain-containing protein</fullName>
    </recommendedName>
</protein>
<evidence type="ECO:0000256" key="6">
    <source>
        <dbReference type="ARBA" id="ARBA00023136"/>
    </source>
</evidence>
<dbReference type="OrthoDB" id="2146116at2759"/>
<dbReference type="Proteomes" id="UP000275408">
    <property type="component" value="Unassembled WGS sequence"/>
</dbReference>
<dbReference type="SUPFAM" id="SSF144091">
    <property type="entry name" value="Rhomboid-like"/>
    <property type="match status" value="1"/>
</dbReference>
<dbReference type="STRING" id="46731.A0A3M6V403"/>
<dbReference type="GO" id="GO:0005789">
    <property type="term" value="C:endoplasmic reticulum membrane"/>
    <property type="evidence" value="ECO:0007669"/>
    <property type="project" value="UniProtKB-SubCell"/>
</dbReference>
<evidence type="ECO:0000256" key="4">
    <source>
        <dbReference type="ARBA" id="ARBA00022824"/>
    </source>
</evidence>
<feature type="transmembrane region" description="Helical" evidence="8">
    <location>
        <begin position="79"/>
        <end position="101"/>
    </location>
</feature>
<feature type="region of interest" description="Disordered" evidence="7">
    <location>
        <begin position="1"/>
        <end position="28"/>
    </location>
</feature>
<keyword evidence="3 8" id="KW-0812">Transmembrane</keyword>
<dbReference type="PANTHER" id="PTHR45965:SF3">
    <property type="entry name" value="INACTIVE RHOMBOID PROTEIN 1"/>
    <property type="match status" value="1"/>
</dbReference>
<evidence type="ECO:0000256" key="1">
    <source>
        <dbReference type="ARBA" id="ARBA00004477"/>
    </source>
</evidence>
<dbReference type="InterPro" id="IPR022764">
    <property type="entry name" value="Peptidase_S54_rhomboid_dom"/>
</dbReference>
<proteinExistence type="inferred from homology"/>
<feature type="transmembrane region" description="Helical" evidence="8">
    <location>
        <begin position="425"/>
        <end position="451"/>
    </location>
</feature>
<dbReference type="Gene3D" id="1.20.1540.10">
    <property type="entry name" value="Rhomboid-like"/>
    <property type="match status" value="1"/>
</dbReference>
<evidence type="ECO:0000313" key="10">
    <source>
        <dbReference type="EMBL" id="RMX60454.1"/>
    </source>
</evidence>
<dbReference type="GO" id="GO:0042058">
    <property type="term" value="P:regulation of epidermal growth factor receptor signaling pathway"/>
    <property type="evidence" value="ECO:0007669"/>
    <property type="project" value="TreeGrafter"/>
</dbReference>
<organism evidence="10 11">
    <name type="scientific">Pocillopora damicornis</name>
    <name type="common">Cauliflower coral</name>
    <name type="synonym">Millepora damicornis</name>
    <dbReference type="NCBI Taxonomy" id="46731"/>
    <lineage>
        <taxon>Eukaryota</taxon>
        <taxon>Metazoa</taxon>
        <taxon>Cnidaria</taxon>
        <taxon>Anthozoa</taxon>
        <taxon>Hexacorallia</taxon>
        <taxon>Scleractinia</taxon>
        <taxon>Astrocoeniina</taxon>
        <taxon>Pocilloporidae</taxon>
        <taxon>Pocillopora</taxon>
    </lineage>
</organism>
<dbReference type="PANTHER" id="PTHR45965">
    <property type="entry name" value="INACTIVE RHOMBOID PROTEIN"/>
    <property type="match status" value="1"/>
</dbReference>
<keyword evidence="6 8" id="KW-0472">Membrane</keyword>
<comment type="caution">
    <text evidence="10">The sequence shown here is derived from an EMBL/GenBank/DDBJ whole genome shotgun (WGS) entry which is preliminary data.</text>
</comment>
<evidence type="ECO:0000313" key="11">
    <source>
        <dbReference type="Proteomes" id="UP000275408"/>
    </source>
</evidence>
<reference evidence="10 11" key="1">
    <citation type="journal article" date="2018" name="Sci. Rep.">
        <title>Comparative analysis of the Pocillopora damicornis genome highlights role of immune system in coral evolution.</title>
        <authorList>
            <person name="Cunning R."/>
            <person name="Bay R.A."/>
            <person name="Gillette P."/>
            <person name="Baker A.C."/>
            <person name="Traylor-Knowles N."/>
        </authorList>
    </citation>
    <scope>NUCLEOTIDE SEQUENCE [LARGE SCALE GENOMIC DNA]</scope>
    <source>
        <strain evidence="10">RSMAS</strain>
        <tissue evidence="10">Whole animal</tissue>
    </source>
</reference>
<dbReference type="GO" id="GO:0050708">
    <property type="term" value="P:regulation of protein secretion"/>
    <property type="evidence" value="ECO:0007669"/>
    <property type="project" value="TreeGrafter"/>
</dbReference>
<keyword evidence="11" id="KW-1185">Reference proteome</keyword>
<evidence type="ECO:0000256" key="7">
    <source>
        <dbReference type="SAM" id="MobiDB-lite"/>
    </source>
</evidence>
<dbReference type="InterPro" id="IPR051512">
    <property type="entry name" value="Inactive_Rhomboid"/>
</dbReference>
<gene>
    <name evidence="10" type="ORF">pdam_00020203</name>
</gene>
<evidence type="ECO:0000256" key="5">
    <source>
        <dbReference type="ARBA" id="ARBA00022989"/>
    </source>
</evidence>
<dbReference type="InterPro" id="IPR035952">
    <property type="entry name" value="Rhomboid-like_sf"/>
</dbReference>
<accession>A0A3M6V403</accession>
<dbReference type="AlphaFoldDB" id="A0A3M6V403"/>
<feature type="transmembrane region" description="Helical" evidence="8">
    <location>
        <begin position="396"/>
        <end position="413"/>
    </location>
</feature>
<dbReference type="GO" id="GO:0004252">
    <property type="term" value="F:serine-type endopeptidase activity"/>
    <property type="evidence" value="ECO:0007669"/>
    <property type="project" value="InterPro"/>
</dbReference>
<dbReference type="OMA" id="GCACVEL"/>
<evidence type="ECO:0000259" key="9">
    <source>
        <dbReference type="Pfam" id="PF01694"/>
    </source>
</evidence>
<keyword evidence="5 8" id="KW-1133">Transmembrane helix</keyword>
<feature type="domain" description="Peptidase S54 rhomboid" evidence="9">
    <location>
        <begin position="277"/>
        <end position="414"/>
    </location>
</feature>
<feature type="transmembrane region" description="Helical" evidence="8">
    <location>
        <begin position="373"/>
        <end position="390"/>
    </location>
</feature>
<feature type="transmembrane region" description="Helical" evidence="8">
    <location>
        <begin position="318"/>
        <end position="337"/>
    </location>
</feature>
<feature type="transmembrane region" description="Helical" evidence="8">
    <location>
        <begin position="343"/>
        <end position="361"/>
    </location>
</feature>
<feature type="transmembrane region" description="Helical" evidence="8">
    <location>
        <begin position="279"/>
        <end position="297"/>
    </location>
</feature>